<dbReference type="Proteomes" id="UP001596174">
    <property type="component" value="Unassembled WGS sequence"/>
</dbReference>
<evidence type="ECO:0000256" key="3">
    <source>
        <dbReference type="ARBA" id="ARBA00023125"/>
    </source>
</evidence>
<accession>A0ABW1FXK5</accession>
<dbReference type="RefSeq" id="WP_380581264.1">
    <property type="nucleotide sequence ID" value="NZ_JBHSQJ010000025.1"/>
</dbReference>
<dbReference type="PANTHER" id="PTHR30346:SF28">
    <property type="entry name" value="HTH-TYPE TRANSCRIPTIONAL REGULATOR CYNR"/>
    <property type="match status" value="1"/>
</dbReference>
<evidence type="ECO:0000313" key="6">
    <source>
        <dbReference type="EMBL" id="MFC5907141.1"/>
    </source>
</evidence>
<evidence type="ECO:0000313" key="7">
    <source>
        <dbReference type="Proteomes" id="UP001596174"/>
    </source>
</evidence>
<evidence type="ECO:0000256" key="1">
    <source>
        <dbReference type="ARBA" id="ARBA00009437"/>
    </source>
</evidence>
<dbReference type="PROSITE" id="PS50931">
    <property type="entry name" value="HTH_LYSR"/>
    <property type="match status" value="1"/>
</dbReference>
<gene>
    <name evidence="6" type="ORF">ACFP3V_07905</name>
</gene>
<comment type="caution">
    <text evidence="6">The sequence shown here is derived from an EMBL/GenBank/DDBJ whole genome shotgun (WGS) entry which is preliminary data.</text>
</comment>
<evidence type="ECO:0000259" key="5">
    <source>
        <dbReference type="PROSITE" id="PS50931"/>
    </source>
</evidence>
<dbReference type="InterPro" id="IPR000847">
    <property type="entry name" value="LysR_HTH_N"/>
</dbReference>
<organism evidence="6 7">
    <name type="scientific">Streptacidiphilus monticola</name>
    <dbReference type="NCBI Taxonomy" id="2161674"/>
    <lineage>
        <taxon>Bacteria</taxon>
        <taxon>Bacillati</taxon>
        <taxon>Actinomycetota</taxon>
        <taxon>Actinomycetes</taxon>
        <taxon>Kitasatosporales</taxon>
        <taxon>Streptomycetaceae</taxon>
        <taxon>Streptacidiphilus</taxon>
    </lineage>
</organism>
<reference evidence="7" key="1">
    <citation type="journal article" date="2019" name="Int. J. Syst. Evol. Microbiol.">
        <title>The Global Catalogue of Microorganisms (GCM) 10K type strain sequencing project: providing services to taxonomists for standard genome sequencing and annotation.</title>
        <authorList>
            <consortium name="The Broad Institute Genomics Platform"/>
            <consortium name="The Broad Institute Genome Sequencing Center for Infectious Disease"/>
            <person name="Wu L."/>
            <person name="Ma J."/>
        </authorList>
    </citation>
    <scope>NUCLEOTIDE SEQUENCE [LARGE SCALE GENOMIC DNA]</scope>
    <source>
        <strain evidence="7">JCM 4816</strain>
    </source>
</reference>
<dbReference type="PRINTS" id="PR00039">
    <property type="entry name" value="HTHLYSR"/>
</dbReference>
<dbReference type="SUPFAM" id="SSF46785">
    <property type="entry name" value="Winged helix' DNA-binding domain"/>
    <property type="match status" value="1"/>
</dbReference>
<sequence length="310" mass="33348">MDVPSSLSELRRLRYFLAVADERNFTRAAQRVHIAQPALSRQIRQLERDLGAQLFVRSPQGVELTDAGRLLQELGASLAAAEDRMWQQVRALATGRTGSLAFGYSTSTSYGTAPALLEALERQAPGLTVSARMLPTAEIVSGVADGLLDAGLVRCPPPVPDLVRTRIRLDRQGVLLPRDHPLARAAAVPTAALDGAALLTHPREENPSHFDAVAGLLARAGVEPRWLFRRVPFDAAHAPVSRGEALALVGESAAPGLPESLVWRPLDPPEALDVSLLTRAGRAERANPAVAQLLRAARALATEEGWLQLR</sequence>
<name>A0ABW1FXK5_9ACTN</name>
<evidence type="ECO:0000256" key="4">
    <source>
        <dbReference type="ARBA" id="ARBA00023163"/>
    </source>
</evidence>
<dbReference type="SUPFAM" id="SSF53850">
    <property type="entry name" value="Periplasmic binding protein-like II"/>
    <property type="match status" value="1"/>
</dbReference>
<dbReference type="InterPro" id="IPR036388">
    <property type="entry name" value="WH-like_DNA-bd_sf"/>
</dbReference>
<dbReference type="InterPro" id="IPR005119">
    <property type="entry name" value="LysR_subst-bd"/>
</dbReference>
<dbReference type="Pfam" id="PF00126">
    <property type="entry name" value="HTH_1"/>
    <property type="match status" value="1"/>
</dbReference>
<dbReference type="PANTHER" id="PTHR30346">
    <property type="entry name" value="TRANSCRIPTIONAL DUAL REGULATOR HCAR-RELATED"/>
    <property type="match status" value="1"/>
</dbReference>
<protein>
    <submittedName>
        <fullName evidence="6">LysR family transcriptional regulator</fullName>
    </submittedName>
</protein>
<dbReference type="InterPro" id="IPR036390">
    <property type="entry name" value="WH_DNA-bd_sf"/>
</dbReference>
<dbReference type="Gene3D" id="3.40.190.10">
    <property type="entry name" value="Periplasmic binding protein-like II"/>
    <property type="match status" value="2"/>
</dbReference>
<keyword evidence="3" id="KW-0238">DNA-binding</keyword>
<dbReference type="EMBL" id="JBHSQJ010000025">
    <property type="protein sequence ID" value="MFC5907141.1"/>
    <property type="molecule type" value="Genomic_DNA"/>
</dbReference>
<dbReference type="CDD" id="cd08414">
    <property type="entry name" value="PBP2_LTTR_aromatics_like"/>
    <property type="match status" value="1"/>
</dbReference>
<comment type="similarity">
    <text evidence="1">Belongs to the LysR transcriptional regulatory family.</text>
</comment>
<feature type="domain" description="HTH lysR-type" evidence="5">
    <location>
        <begin position="9"/>
        <end position="65"/>
    </location>
</feature>
<keyword evidence="7" id="KW-1185">Reference proteome</keyword>
<keyword evidence="2" id="KW-0805">Transcription regulation</keyword>
<dbReference type="Gene3D" id="1.10.10.10">
    <property type="entry name" value="Winged helix-like DNA-binding domain superfamily/Winged helix DNA-binding domain"/>
    <property type="match status" value="1"/>
</dbReference>
<keyword evidence="4" id="KW-0804">Transcription</keyword>
<evidence type="ECO:0000256" key="2">
    <source>
        <dbReference type="ARBA" id="ARBA00023015"/>
    </source>
</evidence>
<dbReference type="Pfam" id="PF03466">
    <property type="entry name" value="LysR_substrate"/>
    <property type="match status" value="1"/>
</dbReference>
<proteinExistence type="inferred from homology"/>